<dbReference type="AlphaFoldDB" id="A0A4R6X4L5"/>
<keyword evidence="6" id="KW-1185">Reference proteome</keyword>
<accession>A0A4R6X4L5</accession>
<protein>
    <submittedName>
        <fullName evidence="5">Amino acid ABC transporter substrate-binding protein (PAAT family)</fullName>
    </submittedName>
</protein>
<dbReference type="InterPro" id="IPR001638">
    <property type="entry name" value="Solute-binding_3/MltF_N"/>
</dbReference>
<feature type="domain" description="Solute-binding protein family 3/N-terminal" evidence="4">
    <location>
        <begin position="40"/>
        <end position="265"/>
    </location>
</feature>
<evidence type="ECO:0000313" key="5">
    <source>
        <dbReference type="EMBL" id="TDR13866.1"/>
    </source>
</evidence>
<dbReference type="Proteomes" id="UP000295729">
    <property type="component" value="Unassembled WGS sequence"/>
</dbReference>
<proteinExistence type="inferred from homology"/>
<dbReference type="RefSeq" id="WP_133561032.1">
    <property type="nucleotide sequence ID" value="NZ_SNZA01000002.1"/>
</dbReference>
<evidence type="ECO:0000256" key="3">
    <source>
        <dbReference type="SAM" id="SignalP"/>
    </source>
</evidence>
<comment type="caution">
    <text evidence="5">The sequence shown here is derived from an EMBL/GenBank/DDBJ whole genome shotgun (WGS) entry which is preliminary data.</text>
</comment>
<feature type="signal peptide" evidence="3">
    <location>
        <begin position="1"/>
        <end position="25"/>
    </location>
</feature>
<organism evidence="5 6">
    <name type="scientific">Marinomonas communis</name>
    <dbReference type="NCBI Taxonomy" id="28254"/>
    <lineage>
        <taxon>Bacteria</taxon>
        <taxon>Pseudomonadati</taxon>
        <taxon>Pseudomonadota</taxon>
        <taxon>Gammaproteobacteria</taxon>
        <taxon>Oceanospirillales</taxon>
        <taxon>Oceanospirillaceae</taxon>
        <taxon>Marinomonas</taxon>
    </lineage>
</organism>
<feature type="chain" id="PRO_5020198086" evidence="3">
    <location>
        <begin position="26"/>
        <end position="278"/>
    </location>
</feature>
<dbReference type="PANTHER" id="PTHR35936:SF6">
    <property type="entry name" value="AMINO ACID ABC TRANSPORTER SUBSTRATE-BINDING PAAT FAMILY PROTEIN"/>
    <property type="match status" value="1"/>
</dbReference>
<name>A0A4R6X4L5_9GAMM</name>
<evidence type="ECO:0000256" key="1">
    <source>
        <dbReference type="ARBA" id="ARBA00010333"/>
    </source>
</evidence>
<evidence type="ECO:0000256" key="2">
    <source>
        <dbReference type="ARBA" id="ARBA00022729"/>
    </source>
</evidence>
<keyword evidence="2 3" id="KW-0732">Signal</keyword>
<dbReference type="SMART" id="SM00062">
    <property type="entry name" value="PBPb"/>
    <property type="match status" value="1"/>
</dbReference>
<comment type="similarity">
    <text evidence="1">Belongs to the bacterial solute-binding protein 3 family.</text>
</comment>
<dbReference type="OrthoDB" id="370676at2"/>
<dbReference type="SUPFAM" id="SSF53850">
    <property type="entry name" value="Periplasmic binding protein-like II"/>
    <property type="match status" value="1"/>
</dbReference>
<gene>
    <name evidence="5" type="ORF">C8D85_1397</name>
</gene>
<evidence type="ECO:0000313" key="6">
    <source>
        <dbReference type="Proteomes" id="UP000295729"/>
    </source>
</evidence>
<dbReference type="EMBL" id="SNZA01000002">
    <property type="protein sequence ID" value="TDR13866.1"/>
    <property type="molecule type" value="Genomic_DNA"/>
</dbReference>
<dbReference type="Pfam" id="PF00497">
    <property type="entry name" value="SBP_bac_3"/>
    <property type="match status" value="1"/>
</dbReference>
<dbReference type="Gene3D" id="3.40.190.10">
    <property type="entry name" value="Periplasmic binding protein-like II"/>
    <property type="match status" value="2"/>
</dbReference>
<reference evidence="5 6" key="1">
    <citation type="submission" date="2019-03" db="EMBL/GenBank/DDBJ databases">
        <title>Genomic Encyclopedia of Type Strains, Phase IV (KMG-IV): sequencing the most valuable type-strain genomes for metagenomic binning, comparative biology and taxonomic classification.</title>
        <authorList>
            <person name="Goeker M."/>
        </authorList>
    </citation>
    <scope>NUCLEOTIDE SEQUENCE [LARGE SCALE GENOMIC DNA]</scope>
    <source>
        <strain evidence="5 6">DSM 5604</strain>
    </source>
</reference>
<dbReference type="PANTHER" id="PTHR35936">
    <property type="entry name" value="MEMBRANE-BOUND LYTIC MUREIN TRANSGLYCOSYLASE F"/>
    <property type="match status" value="1"/>
</dbReference>
<evidence type="ECO:0000259" key="4">
    <source>
        <dbReference type="SMART" id="SM00062"/>
    </source>
</evidence>
<sequence>MSRRLSLAAFTAVGLLMSVTVNVLAADVRPSTRPDLQGLSVRLCGNPAYPPVSWISPDDRVQGVNAAVIRALLQPLGVKVDDLQNSNWRRCLKEVELGNVDIISGFRTEARQAYMSFLETPIVTESIYLYYPVDAPVPFFSWEDLSGLRVGVLMGDSFGDGPDEALRRYPELEQVSTQDQNLLKLADNRLDAVPMGKLSGQLQIASLGLQGKIGYTATDVSDYWYVGVSNRSPLHDWLPELNERLRQLLKSPALINSLLQRQQALYLESEQRQQKGAP</sequence>